<sequence length="884" mass="100670">MATATPPIDLNQHVGHEPILQSLNLPVKPHLPTTVKCPLCHVEKLQIYATGEESGRWYTCQHCGFRGDAIEFYQAAHGLDDIHDAIYELANNGALLLEKRTLSPSTISQYLTTYVEHRKKYAQLFKQAQEQLMIPDRLTLRLLHEHHLWEGFRGGRWHKELGRFLGMLKAYDLREAGIKAPPGFYRSLVCPFYDVPGRISSLLLIGRKGRTCRISTLPPFMARDDGLMMSDWLNTDQPYVLALADPSFALRLQRKSFNALGKPSGIVVYGAGTSRAWQMIKANRVIFWEGDEHYTTLRQAMMRVNSYVAKRPNVSPTASSKYLDRDDLATIIQRFKGSARSWPEAMKEFILTSDHWQIADYVRNLEIPVALVKRIYDVCSPSEKQLVRQILDEVAPERFAYVGSNRIAEVDDCWYILYRDHRELACSAVIRLEQSVNVKETGENRYEGVITSEGRSIRFNERVEVVEKRTAEWLRDTMMAGGMPPPIIDPKIQRQLMTIAKKFHRPEYVQKYSHIGWNQELQSFIFPNLSIKDGQLDDSMQAVISKMVLAPASSITARGTAEGHWDVLIKDDIAWATLWAGLAGFMSNLLAPIFGAAPQPFGFIGLPGSVGAIISDHLRKELDMLTAVVERSKEPLRQVRDLTKQHGYPVWFDPSAKNRRGLAYIKSDEPVSVMTLLTEGEAAALAVGAAWTFIRSQTYVSQIERLPRLCGVFEYLAWMQQHEFKLEAPATSLAQCVLASLKDWAFDKLGASDERVFTRASQLLHTPDMEPLDRRLLHLIFWLRKAQRVKVRQLSFYEGLKKNELPAEPRSPHLLIDEEAKKVYMGMMALRTAVFMARLPIPDFDNALQAFAATSNTGFEPCAAGFVIDQEYHDSEWTRWLKRR</sequence>
<evidence type="ECO:0000313" key="1">
    <source>
        <dbReference type="EMBL" id="KKN32544.1"/>
    </source>
</evidence>
<gene>
    <name evidence="1" type="ORF">LCGC14_0812680</name>
</gene>
<dbReference type="GO" id="GO:0008270">
    <property type="term" value="F:zinc ion binding"/>
    <property type="evidence" value="ECO:0007669"/>
    <property type="project" value="InterPro"/>
</dbReference>
<comment type="caution">
    <text evidence="1">The sequence shown here is derived from an EMBL/GenBank/DDBJ whole genome shotgun (WGS) entry which is preliminary data.</text>
</comment>
<dbReference type="SUPFAM" id="SSF57783">
    <property type="entry name" value="Zinc beta-ribbon"/>
    <property type="match status" value="1"/>
</dbReference>
<dbReference type="AlphaFoldDB" id="A0A0F9PQQ3"/>
<dbReference type="GO" id="GO:0003677">
    <property type="term" value="F:DNA binding"/>
    <property type="evidence" value="ECO:0007669"/>
    <property type="project" value="InterPro"/>
</dbReference>
<proteinExistence type="predicted"/>
<dbReference type="GO" id="GO:0006260">
    <property type="term" value="P:DNA replication"/>
    <property type="evidence" value="ECO:0007669"/>
    <property type="project" value="InterPro"/>
</dbReference>
<accession>A0A0F9PQQ3</accession>
<protein>
    <submittedName>
        <fullName evidence="1">Uncharacterized protein</fullName>
    </submittedName>
</protein>
<name>A0A0F9PQQ3_9ZZZZ</name>
<organism evidence="1">
    <name type="scientific">marine sediment metagenome</name>
    <dbReference type="NCBI Taxonomy" id="412755"/>
    <lineage>
        <taxon>unclassified sequences</taxon>
        <taxon>metagenomes</taxon>
        <taxon>ecological metagenomes</taxon>
    </lineage>
</organism>
<dbReference type="EMBL" id="LAZR01002245">
    <property type="protein sequence ID" value="KKN32544.1"/>
    <property type="molecule type" value="Genomic_DNA"/>
</dbReference>
<dbReference type="Gene3D" id="3.90.580.10">
    <property type="entry name" value="Zinc finger, CHC2-type domain"/>
    <property type="match status" value="1"/>
</dbReference>
<dbReference type="InterPro" id="IPR036977">
    <property type="entry name" value="DNA_primase_Znf_CHC2"/>
</dbReference>
<reference evidence="1" key="1">
    <citation type="journal article" date="2015" name="Nature">
        <title>Complex archaea that bridge the gap between prokaryotes and eukaryotes.</title>
        <authorList>
            <person name="Spang A."/>
            <person name="Saw J.H."/>
            <person name="Jorgensen S.L."/>
            <person name="Zaremba-Niedzwiedzka K."/>
            <person name="Martijn J."/>
            <person name="Lind A.E."/>
            <person name="van Eijk R."/>
            <person name="Schleper C."/>
            <person name="Guy L."/>
            <person name="Ettema T.J."/>
        </authorList>
    </citation>
    <scope>NUCLEOTIDE SEQUENCE</scope>
</reference>